<evidence type="ECO:0000259" key="1">
    <source>
        <dbReference type="Pfam" id="PF00027"/>
    </source>
</evidence>
<dbReference type="Pfam" id="PF00027">
    <property type="entry name" value="cNMP_binding"/>
    <property type="match status" value="1"/>
</dbReference>
<proteinExistence type="predicted"/>
<name>A0A482WG74_LAOST</name>
<reference evidence="2 3" key="1">
    <citation type="journal article" date="2017" name="Gigascience">
        <title>Genome sequence of the small brown planthopper, Laodelphax striatellus.</title>
        <authorList>
            <person name="Zhu J."/>
            <person name="Jiang F."/>
            <person name="Wang X."/>
            <person name="Yang P."/>
            <person name="Bao Y."/>
            <person name="Zhao W."/>
            <person name="Wang W."/>
            <person name="Lu H."/>
            <person name="Wang Q."/>
            <person name="Cui N."/>
            <person name="Li J."/>
            <person name="Chen X."/>
            <person name="Luo L."/>
            <person name="Yu J."/>
            <person name="Kang L."/>
            <person name="Cui F."/>
        </authorList>
    </citation>
    <scope>NUCLEOTIDE SEQUENCE [LARGE SCALE GENOMIC DNA]</scope>
    <source>
        <strain evidence="2">Lst14</strain>
    </source>
</reference>
<keyword evidence="3" id="KW-1185">Reference proteome</keyword>
<evidence type="ECO:0000313" key="2">
    <source>
        <dbReference type="EMBL" id="RZF32493.1"/>
    </source>
</evidence>
<organism evidence="2 3">
    <name type="scientific">Laodelphax striatellus</name>
    <name type="common">Small brown planthopper</name>
    <name type="synonym">Delphax striatella</name>
    <dbReference type="NCBI Taxonomy" id="195883"/>
    <lineage>
        <taxon>Eukaryota</taxon>
        <taxon>Metazoa</taxon>
        <taxon>Ecdysozoa</taxon>
        <taxon>Arthropoda</taxon>
        <taxon>Hexapoda</taxon>
        <taxon>Insecta</taxon>
        <taxon>Pterygota</taxon>
        <taxon>Neoptera</taxon>
        <taxon>Paraneoptera</taxon>
        <taxon>Hemiptera</taxon>
        <taxon>Auchenorrhyncha</taxon>
        <taxon>Fulgoroidea</taxon>
        <taxon>Delphacidae</taxon>
        <taxon>Criomorphinae</taxon>
        <taxon>Laodelphax</taxon>
    </lineage>
</organism>
<dbReference type="EMBL" id="QKKF02036919">
    <property type="protein sequence ID" value="RZF32493.1"/>
    <property type="molecule type" value="Genomic_DNA"/>
</dbReference>
<dbReference type="OrthoDB" id="421226at2759"/>
<sequence>MENISLSVSCLSACTRTCCDSVCCCEQIVYHPGDVIAHERQVNNQMYIIHEGAVHATNSQGGQATFYQRDFSRGLYENMPHSFTYKALKVCVILSLCFDDWSHLLQFFPASRVELYDRIERLERMYIYKEISKKA</sequence>
<dbReference type="Gene3D" id="2.60.120.10">
    <property type="entry name" value="Jelly Rolls"/>
    <property type="match status" value="1"/>
</dbReference>
<dbReference type="InterPro" id="IPR000595">
    <property type="entry name" value="cNMP-bd_dom"/>
</dbReference>
<dbReference type="InParanoid" id="A0A482WG74"/>
<accession>A0A482WG74</accession>
<evidence type="ECO:0000313" key="3">
    <source>
        <dbReference type="Proteomes" id="UP000291343"/>
    </source>
</evidence>
<gene>
    <name evidence="2" type="ORF">LSTR_LSTR015511</name>
</gene>
<dbReference type="InterPro" id="IPR018490">
    <property type="entry name" value="cNMP-bd_dom_sf"/>
</dbReference>
<dbReference type="Proteomes" id="UP000291343">
    <property type="component" value="Unassembled WGS sequence"/>
</dbReference>
<comment type="caution">
    <text evidence="2">The sequence shown here is derived from an EMBL/GenBank/DDBJ whole genome shotgun (WGS) entry which is preliminary data.</text>
</comment>
<dbReference type="AlphaFoldDB" id="A0A482WG74"/>
<dbReference type="SUPFAM" id="SSF51206">
    <property type="entry name" value="cAMP-binding domain-like"/>
    <property type="match status" value="1"/>
</dbReference>
<dbReference type="CDD" id="cd00038">
    <property type="entry name" value="CAP_ED"/>
    <property type="match status" value="1"/>
</dbReference>
<dbReference type="SMR" id="A0A482WG74"/>
<protein>
    <recommendedName>
        <fullName evidence="1">Cyclic nucleotide-binding domain-containing protein</fullName>
    </recommendedName>
</protein>
<feature type="domain" description="Cyclic nucleotide-binding" evidence="1">
    <location>
        <begin position="29"/>
        <end position="105"/>
    </location>
</feature>
<dbReference type="InterPro" id="IPR014710">
    <property type="entry name" value="RmlC-like_jellyroll"/>
</dbReference>